<dbReference type="EnsemblMetazoa" id="CapteT145843">
    <property type="protein sequence ID" value="CapteP145843"/>
    <property type="gene ID" value="CapteG145843"/>
</dbReference>
<dbReference type="Pfam" id="PF00051">
    <property type="entry name" value="Kringle"/>
    <property type="match status" value="1"/>
</dbReference>
<feature type="domain" description="Kringle" evidence="5">
    <location>
        <begin position="1"/>
        <end position="84"/>
    </location>
</feature>
<dbReference type="Gene3D" id="2.40.20.10">
    <property type="entry name" value="Plasminogen Kringle 4"/>
    <property type="match status" value="1"/>
</dbReference>
<reference evidence="6" key="3">
    <citation type="submission" date="2015-06" db="UniProtKB">
        <authorList>
            <consortium name="EnsemblMetazoa"/>
        </authorList>
    </citation>
    <scope>IDENTIFICATION</scope>
</reference>
<dbReference type="EMBL" id="AMQN01000214">
    <property type="status" value="NOT_ANNOTATED_CDS"/>
    <property type="molecule type" value="Genomic_DNA"/>
</dbReference>
<evidence type="ECO:0000313" key="6">
    <source>
        <dbReference type="EnsemblMetazoa" id="CapteP145843"/>
    </source>
</evidence>
<reference evidence="7" key="2">
    <citation type="journal article" date="2013" name="Nature">
        <title>Insights into bilaterian evolution from three spiralian genomes.</title>
        <authorList>
            <person name="Simakov O."/>
            <person name="Marletaz F."/>
            <person name="Cho S.J."/>
            <person name="Edsinger-Gonzales E."/>
            <person name="Havlak P."/>
            <person name="Hellsten U."/>
            <person name="Kuo D.H."/>
            <person name="Larsson T."/>
            <person name="Lv J."/>
            <person name="Arendt D."/>
            <person name="Savage R."/>
            <person name="Osoegawa K."/>
            <person name="de Jong P."/>
            <person name="Grimwood J."/>
            <person name="Chapman J.A."/>
            <person name="Shapiro H."/>
            <person name="Aerts A."/>
            <person name="Otillar R.P."/>
            <person name="Terry A.Y."/>
            <person name="Boore J.L."/>
            <person name="Grigoriev I.V."/>
            <person name="Lindberg D.R."/>
            <person name="Seaver E.C."/>
            <person name="Weisblat D.A."/>
            <person name="Putnam N.H."/>
            <person name="Rokhsar D.S."/>
        </authorList>
    </citation>
    <scope>NUCLEOTIDE SEQUENCE</scope>
    <source>
        <strain evidence="7">I ESC-2004</strain>
    </source>
</reference>
<organism evidence="6 7">
    <name type="scientific">Capitella teleta</name>
    <name type="common">Polychaete worm</name>
    <dbReference type="NCBI Taxonomy" id="283909"/>
    <lineage>
        <taxon>Eukaryota</taxon>
        <taxon>Metazoa</taxon>
        <taxon>Spiralia</taxon>
        <taxon>Lophotrochozoa</taxon>
        <taxon>Annelida</taxon>
        <taxon>Polychaeta</taxon>
        <taxon>Sedentaria</taxon>
        <taxon>Scolecida</taxon>
        <taxon>Capitellidae</taxon>
        <taxon>Capitella</taxon>
    </lineage>
</organism>
<evidence type="ECO:0000256" key="2">
    <source>
        <dbReference type="ARBA" id="ARBA00022729"/>
    </source>
</evidence>
<keyword evidence="7" id="KW-1185">Reference proteome</keyword>
<proteinExistence type="predicted"/>
<evidence type="ECO:0000259" key="5">
    <source>
        <dbReference type="PROSITE" id="PS50070"/>
    </source>
</evidence>
<dbReference type="InterPro" id="IPR013806">
    <property type="entry name" value="Kringle-like"/>
</dbReference>
<dbReference type="PANTHER" id="PTHR24261:SF7">
    <property type="entry name" value="KRINGLE DOMAIN-CONTAINING PROTEIN"/>
    <property type="match status" value="1"/>
</dbReference>
<dbReference type="InterPro" id="IPR018056">
    <property type="entry name" value="Kringle_CS"/>
</dbReference>
<dbReference type="AlphaFoldDB" id="X1Z4D9"/>
<dbReference type="SUPFAM" id="SSF57440">
    <property type="entry name" value="Kringle-like"/>
    <property type="match status" value="1"/>
</dbReference>
<dbReference type="InterPro" id="IPR038178">
    <property type="entry name" value="Kringle_sf"/>
</dbReference>
<keyword evidence="2" id="KW-0732">Signal</keyword>
<accession>X1Z4D9</accession>
<evidence type="ECO:0000256" key="3">
    <source>
        <dbReference type="ARBA" id="ARBA00023157"/>
    </source>
</evidence>
<dbReference type="PROSITE" id="PS50070">
    <property type="entry name" value="KRINGLE_2"/>
    <property type="match status" value="1"/>
</dbReference>
<dbReference type="InterPro" id="IPR050759">
    <property type="entry name" value="Serine_protease_kringle"/>
</dbReference>
<name>X1Z4D9_CAPTE</name>
<protein>
    <recommendedName>
        <fullName evidence="5">Kringle domain-containing protein</fullName>
    </recommendedName>
</protein>
<dbReference type="OrthoDB" id="272018at2759"/>
<dbReference type="PRINTS" id="PR00018">
    <property type="entry name" value="KRINGLE"/>
</dbReference>
<dbReference type="InterPro" id="IPR000001">
    <property type="entry name" value="Kringle"/>
</dbReference>
<dbReference type="CDD" id="cd00108">
    <property type="entry name" value="KR"/>
    <property type="match status" value="1"/>
</dbReference>
<keyword evidence="1 4" id="KW-0420">Kringle</keyword>
<dbReference type="HOGENOM" id="CLU_158332_2_1_1"/>
<dbReference type="Proteomes" id="UP000014760">
    <property type="component" value="Unassembled WGS sequence"/>
</dbReference>
<evidence type="ECO:0000256" key="4">
    <source>
        <dbReference type="PROSITE-ProRule" id="PRU00121"/>
    </source>
</evidence>
<dbReference type="OMA" id="VPRCENT"/>
<dbReference type="PROSITE" id="PS00021">
    <property type="entry name" value="KRINGLE_1"/>
    <property type="match status" value="1"/>
</dbReference>
<evidence type="ECO:0000256" key="1">
    <source>
        <dbReference type="ARBA" id="ARBA00022572"/>
    </source>
</evidence>
<dbReference type="SMART" id="SM00130">
    <property type="entry name" value="KR"/>
    <property type="match status" value="1"/>
</dbReference>
<evidence type="ECO:0000313" key="7">
    <source>
        <dbReference type="Proteomes" id="UP000014760"/>
    </source>
</evidence>
<dbReference type="FunFam" id="2.40.20.10:FF:000001">
    <property type="entry name" value="Urokinase-type plasminogen activator"/>
    <property type="match status" value="1"/>
</dbReference>
<sequence>GDGRDYRGKLDYTTDGTTCQMWASRYPQQHKFYTGNPMKDVRNGIGEHNYCRNPNGRRAKPWCFVPLSPGSDLPRWQYCDVEPCKK</sequence>
<keyword evidence="3" id="KW-1015">Disulfide bond</keyword>
<dbReference type="PANTHER" id="PTHR24261">
    <property type="entry name" value="PLASMINOGEN-RELATED"/>
    <property type="match status" value="1"/>
</dbReference>
<reference evidence="7" key="1">
    <citation type="submission" date="2012-12" db="EMBL/GenBank/DDBJ databases">
        <authorList>
            <person name="Hellsten U."/>
            <person name="Grimwood J."/>
            <person name="Chapman J.A."/>
            <person name="Shapiro H."/>
            <person name="Aerts A."/>
            <person name="Otillar R.P."/>
            <person name="Terry A.Y."/>
            <person name="Boore J.L."/>
            <person name="Simakov O."/>
            <person name="Marletaz F."/>
            <person name="Cho S.-J."/>
            <person name="Edsinger-Gonzales E."/>
            <person name="Havlak P."/>
            <person name="Kuo D.-H."/>
            <person name="Larsson T."/>
            <person name="Lv J."/>
            <person name="Arendt D."/>
            <person name="Savage R."/>
            <person name="Osoegawa K."/>
            <person name="de Jong P."/>
            <person name="Lindberg D.R."/>
            <person name="Seaver E.C."/>
            <person name="Weisblat D.A."/>
            <person name="Putnam N.H."/>
            <person name="Grigoriev I.V."/>
            <person name="Rokhsar D.S."/>
        </authorList>
    </citation>
    <scope>NUCLEOTIDE SEQUENCE</scope>
    <source>
        <strain evidence="7">I ESC-2004</strain>
    </source>
</reference>
<comment type="caution">
    <text evidence="4">Lacks conserved residue(s) required for the propagation of feature annotation.</text>
</comment>